<organism evidence="1 2">
    <name type="scientific">Naganishia cerealis</name>
    <dbReference type="NCBI Taxonomy" id="610337"/>
    <lineage>
        <taxon>Eukaryota</taxon>
        <taxon>Fungi</taxon>
        <taxon>Dikarya</taxon>
        <taxon>Basidiomycota</taxon>
        <taxon>Agaricomycotina</taxon>
        <taxon>Tremellomycetes</taxon>
        <taxon>Filobasidiales</taxon>
        <taxon>Filobasidiaceae</taxon>
        <taxon>Naganishia</taxon>
    </lineage>
</organism>
<keyword evidence="2" id="KW-1185">Reference proteome</keyword>
<sequence>MADDNEKVSVDQYGRKKWDIEAYAAESKRRKKNNDKKEVAGPRIETDKSESYLNHRQDVYLQLTRAVNKFTIVNPLANYGKQKKFGFLCPICDLSYRDNLGLIDHLNSPQHLNKVKAETKFEGDEERPEIDGVKRATVEEVRATIEKLVQQQLAADEPQQTLEDRIEKRRQFEEKQVKKRRDKRRERKRKKSVSEDDEILATMGFGKFG</sequence>
<evidence type="ECO:0000313" key="1">
    <source>
        <dbReference type="EMBL" id="KAJ9097006.1"/>
    </source>
</evidence>
<name>A0ACC2VDS1_9TREE</name>
<dbReference type="EMBL" id="JASBWR010000089">
    <property type="protein sequence ID" value="KAJ9097006.1"/>
    <property type="molecule type" value="Genomic_DNA"/>
</dbReference>
<gene>
    <name evidence="1" type="ORF">QFC19_006951</name>
</gene>
<protein>
    <submittedName>
        <fullName evidence="1">Uncharacterized protein</fullName>
    </submittedName>
</protein>
<dbReference type="Proteomes" id="UP001241377">
    <property type="component" value="Unassembled WGS sequence"/>
</dbReference>
<proteinExistence type="predicted"/>
<evidence type="ECO:0000313" key="2">
    <source>
        <dbReference type="Proteomes" id="UP001241377"/>
    </source>
</evidence>
<comment type="caution">
    <text evidence="1">The sequence shown here is derived from an EMBL/GenBank/DDBJ whole genome shotgun (WGS) entry which is preliminary data.</text>
</comment>
<accession>A0ACC2VDS1</accession>
<reference evidence="1" key="1">
    <citation type="submission" date="2023-04" db="EMBL/GenBank/DDBJ databases">
        <title>Draft Genome sequencing of Naganishia species isolated from polar environments using Oxford Nanopore Technology.</title>
        <authorList>
            <person name="Leo P."/>
            <person name="Venkateswaran K."/>
        </authorList>
    </citation>
    <scope>NUCLEOTIDE SEQUENCE</scope>
    <source>
        <strain evidence="1">MNA-CCFEE 5261</strain>
    </source>
</reference>